<reference evidence="2 3" key="1">
    <citation type="journal article" date="2023" name="Proc. Natl. Acad. Sci. U.S.A.">
        <title>A global phylogenomic analysis of the shiitake genus Lentinula.</title>
        <authorList>
            <person name="Sierra-Patev S."/>
            <person name="Min B."/>
            <person name="Naranjo-Ortiz M."/>
            <person name="Looney B."/>
            <person name="Konkel Z."/>
            <person name="Slot J.C."/>
            <person name="Sakamoto Y."/>
            <person name="Steenwyk J.L."/>
            <person name="Rokas A."/>
            <person name="Carro J."/>
            <person name="Camarero S."/>
            <person name="Ferreira P."/>
            <person name="Molpeceres G."/>
            <person name="Ruiz-Duenas F.J."/>
            <person name="Serrano A."/>
            <person name="Henrissat B."/>
            <person name="Drula E."/>
            <person name="Hughes K.W."/>
            <person name="Mata J.L."/>
            <person name="Ishikawa N.K."/>
            <person name="Vargas-Isla R."/>
            <person name="Ushijima S."/>
            <person name="Smith C.A."/>
            <person name="Donoghue J."/>
            <person name="Ahrendt S."/>
            <person name="Andreopoulos W."/>
            <person name="He G."/>
            <person name="LaButti K."/>
            <person name="Lipzen A."/>
            <person name="Ng V."/>
            <person name="Riley R."/>
            <person name="Sandor L."/>
            <person name="Barry K."/>
            <person name="Martinez A.T."/>
            <person name="Xiao Y."/>
            <person name="Gibbons J.G."/>
            <person name="Terashima K."/>
            <person name="Grigoriev I.V."/>
            <person name="Hibbett D."/>
        </authorList>
    </citation>
    <scope>NUCLEOTIDE SEQUENCE [LARGE SCALE GENOMIC DNA]</scope>
    <source>
        <strain evidence="2 3">TFB7810</strain>
    </source>
</reference>
<feature type="region of interest" description="Disordered" evidence="1">
    <location>
        <begin position="137"/>
        <end position="156"/>
    </location>
</feature>
<feature type="region of interest" description="Disordered" evidence="1">
    <location>
        <begin position="1"/>
        <end position="65"/>
    </location>
</feature>
<dbReference type="Proteomes" id="UP001142393">
    <property type="component" value="Unassembled WGS sequence"/>
</dbReference>
<evidence type="ECO:0000313" key="3">
    <source>
        <dbReference type="Proteomes" id="UP001142393"/>
    </source>
</evidence>
<feature type="compositionally biased region" description="Basic and acidic residues" evidence="1">
    <location>
        <begin position="251"/>
        <end position="278"/>
    </location>
</feature>
<keyword evidence="3" id="KW-1185">Reference proteome</keyword>
<sequence>MHRAGCIKQPRSTMSSNGHGVNPGIARTMTGLLERTRTRRTFSKDSFTSPATNTSSPPSKSKVPKVDDLLAEQSRLQTELEKAVHDCKVAEKGKAEAERQSQDSLQLLVKERQTLEDVKAEKEEAIREADVSKNALRAAEEQAEKADEESRAARERLEHELAEARRLAEETEKKLTEAESSLAKAEQARLIAITDAEAKRQALEQALKLTDRYRTAAEQMAKEKSESEEASRESLERAKQEAESSRAALGEVERRVNNEREARETAERELRRRNEEIPAPHTLFGYAMSTFKARETSSGSSRRGSSSSSWPTGCVIA</sequence>
<comment type="caution">
    <text evidence="2">The sequence shown here is derived from an EMBL/GenBank/DDBJ whole genome shotgun (WGS) entry which is preliminary data.</text>
</comment>
<gene>
    <name evidence="2" type="ORF">DFH05DRAFT_517933</name>
</gene>
<proteinExistence type="predicted"/>
<feature type="region of interest" description="Disordered" evidence="1">
    <location>
        <begin position="214"/>
        <end position="317"/>
    </location>
</feature>
<organism evidence="2 3">
    <name type="scientific">Lentinula detonsa</name>
    <dbReference type="NCBI Taxonomy" id="2804962"/>
    <lineage>
        <taxon>Eukaryota</taxon>
        <taxon>Fungi</taxon>
        <taxon>Dikarya</taxon>
        <taxon>Basidiomycota</taxon>
        <taxon>Agaricomycotina</taxon>
        <taxon>Agaricomycetes</taxon>
        <taxon>Agaricomycetidae</taxon>
        <taxon>Agaricales</taxon>
        <taxon>Marasmiineae</taxon>
        <taxon>Omphalotaceae</taxon>
        <taxon>Lentinula</taxon>
    </lineage>
</organism>
<feature type="compositionally biased region" description="Low complexity" evidence="1">
    <location>
        <begin position="297"/>
        <end position="309"/>
    </location>
</feature>
<feature type="compositionally biased region" description="Basic and acidic residues" evidence="1">
    <location>
        <begin position="214"/>
        <end position="244"/>
    </location>
</feature>
<protein>
    <submittedName>
        <fullName evidence="2">Uncharacterized protein</fullName>
    </submittedName>
</protein>
<accession>A0A9W8NRP8</accession>
<evidence type="ECO:0000256" key="1">
    <source>
        <dbReference type="SAM" id="MobiDB-lite"/>
    </source>
</evidence>
<dbReference type="EMBL" id="JANVFU010000018">
    <property type="protein sequence ID" value="KAJ3739514.1"/>
    <property type="molecule type" value="Genomic_DNA"/>
</dbReference>
<feature type="compositionally biased region" description="Polar residues" evidence="1">
    <location>
        <begin position="10"/>
        <end position="19"/>
    </location>
</feature>
<feature type="compositionally biased region" description="Basic and acidic residues" evidence="1">
    <location>
        <begin position="138"/>
        <end position="156"/>
    </location>
</feature>
<dbReference type="AlphaFoldDB" id="A0A9W8NRP8"/>
<name>A0A9W8NRP8_9AGAR</name>
<evidence type="ECO:0000313" key="2">
    <source>
        <dbReference type="EMBL" id="KAJ3739514.1"/>
    </source>
</evidence>
<feature type="compositionally biased region" description="Polar residues" evidence="1">
    <location>
        <begin position="44"/>
        <end position="54"/>
    </location>
</feature>